<comment type="subcellular location">
    <subcellularLocation>
        <location evidence="1">Periplasm</location>
    </subcellularLocation>
</comment>
<feature type="domain" description="CopC" evidence="7">
    <location>
        <begin position="28"/>
        <end position="122"/>
    </location>
</feature>
<dbReference type="NCBIfam" id="NF033814">
    <property type="entry name" value="copper_CopC"/>
    <property type="match status" value="1"/>
</dbReference>
<keyword evidence="4" id="KW-0732">Signal</keyword>
<protein>
    <submittedName>
        <fullName evidence="8">Copper homeostasis periplasmic binding protein CopC</fullName>
    </submittedName>
</protein>
<dbReference type="Pfam" id="PF04234">
    <property type="entry name" value="CopC"/>
    <property type="match status" value="1"/>
</dbReference>
<comment type="caution">
    <text evidence="8">The sequence shown here is derived from an EMBL/GenBank/DDBJ whole genome shotgun (WGS) entry which is preliminary data.</text>
</comment>
<dbReference type="Gene3D" id="2.60.40.1220">
    <property type="match status" value="1"/>
</dbReference>
<keyword evidence="9" id="KW-1185">Reference proteome</keyword>
<evidence type="ECO:0000313" key="8">
    <source>
        <dbReference type="EMBL" id="MDF3832689.1"/>
    </source>
</evidence>
<evidence type="ECO:0000259" key="7">
    <source>
        <dbReference type="Pfam" id="PF04234"/>
    </source>
</evidence>
<evidence type="ECO:0000313" key="9">
    <source>
        <dbReference type="Proteomes" id="UP001216674"/>
    </source>
</evidence>
<dbReference type="Proteomes" id="UP001216674">
    <property type="component" value="Unassembled WGS sequence"/>
</dbReference>
<dbReference type="PANTHER" id="PTHR34820">
    <property type="entry name" value="INNER MEMBRANE PROTEIN YEBZ"/>
    <property type="match status" value="1"/>
</dbReference>
<comment type="similarity">
    <text evidence="2">Belongs to the CopC family.</text>
</comment>
<keyword evidence="6" id="KW-0186">Copper</keyword>
<name>A0ABT6AJQ7_9BURK</name>
<dbReference type="PANTHER" id="PTHR34820:SF4">
    <property type="entry name" value="INNER MEMBRANE PROTEIN YEBZ"/>
    <property type="match status" value="1"/>
</dbReference>
<accession>A0ABT6AJQ7</accession>
<dbReference type="InterPro" id="IPR047685">
    <property type="entry name" value="CopC-like"/>
</dbReference>
<evidence type="ECO:0000256" key="2">
    <source>
        <dbReference type="ARBA" id="ARBA00010509"/>
    </source>
</evidence>
<reference evidence="8 9" key="1">
    <citation type="submission" date="2023-03" db="EMBL/GenBank/DDBJ databases">
        <title>Draft assemblies of triclosan tolerant bacteria isolated from returned activated sludge.</title>
        <authorList>
            <person name="Van Hamelsveld S."/>
        </authorList>
    </citation>
    <scope>NUCLEOTIDE SEQUENCE [LARGE SCALE GENOMIC DNA]</scope>
    <source>
        <strain evidence="8 9">GW210010_S58</strain>
    </source>
</reference>
<dbReference type="InterPro" id="IPR032694">
    <property type="entry name" value="CopC/D"/>
</dbReference>
<gene>
    <name evidence="8" type="primary">copC</name>
    <name evidence="8" type="ORF">P3W85_06975</name>
</gene>
<dbReference type="SUPFAM" id="SSF81296">
    <property type="entry name" value="E set domains"/>
    <property type="match status" value="1"/>
</dbReference>
<keyword evidence="5" id="KW-0574">Periplasm</keyword>
<evidence type="ECO:0000256" key="3">
    <source>
        <dbReference type="ARBA" id="ARBA00022723"/>
    </source>
</evidence>
<dbReference type="InterPro" id="IPR014755">
    <property type="entry name" value="Cu-Rt/internalin_Ig-like"/>
</dbReference>
<evidence type="ECO:0000256" key="6">
    <source>
        <dbReference type="ARBA" id="ARBA00023008"/>
    </source>
</evidence>
<dbReference type="RefSeq" id="WP_276264237.1">
    <property type="nucleotide sequence ID" value="NZ_JARJLM010000124.1"/>
</dbReference>
<organism evidence="8 9">
    <name type="scientific">Cupriavidus basilensis</name>
    <dbReference type="NCBI Taxonomy" id="68895"/>
    <lineage>
        <taxon>Bacteria</taxon>
        <taxon>Pseudomonadati</taxon>
        <taxon>Pseudomonadota</taxon>
        <taxon>Betaproteobacteria</taxon>
        <taxon>Burkholderiales</taxon>
        <taxon>Burkholderiaceae</taxon>
        <taxon>Cupriavidus</taxon>
    </lineage>
</organism>
<keyword evidence="3" id="KW-0479">Metal-binding</keyword>
<evidence type="ECO:0000256" key="5">
    <source>
        <dbReference type="ARBA" id="ARBA00022764"/>
    </source>
</evidence>
<sequence>MPDQRLTHMLRAGAAAIALLYAATAWSHSHLQKQSPAADSAQAAPQEVRLEFSEPLEGALCKIEVTDGAGKPVTASKATVDATAPRILQLPLGKLDAGSYKVDWNVVSTDGHRSKGSYRFTVK</sequence>
<evidence type="ECO:0000256" key="4">
    <source>
        <dbReference type="ARBA" id="ARBA00022729"/>
    </source>
</evidence>
<evidence type="ECO:0000256" key="1">
    <source>
        <dbReference type="ARBA" id="ARBA00004418"/>
    </source>
</evidence>
<dbReference type="EMBL" id="JARJLM010000124">
    <property type="protein sequence ID" value="MDF3832689.1"/>
    <property type="molecule type" value="Genomic_DNA"/>
</dbReference>
<dbReference type="InterPro" id="IPR007348">
    <property type="entry name" value="CopC_dom"/>
</dbReference>
<dbReference type="InterPro" id="IPR014756">
    <property type="entry name" value="Ig_E-set"/>
</dbReference>
<proteinExistence type="inferred from homology"/>